<dbReference type="GO" id="GO:0016787">
    <property type="term" value="F:hydrolase activity"/>
    <property type="evidence" value="ECO:0007669"/>
    <property type="project" value="UniProtKB-UniRule"/>
</dbReference>
<feature type="region of interest" description="Disordered" evidence="3">
    <location>
        <begin position="1"/>
        <end position="32"/>
    </location>
</feature>
<dbReference type="PANTHER" id="PTHR46394">
    <property type="entry name" value="ANNEXIN"/>
    <property type="match status" value="1"/>
</dbReference>
<feature type="domain" description="PNPLA" evidence="5">
    <location>
        <begin position="43"/>
        <end position="224"/>
    </location>
</feature>
<comment type="caution">
    <text evidence="2">Lacks conserved residue(s) required for the propagation of feature annotation.</text>
</comment>
<keyword evidence="2" id="KW-0378">Hydrolase</keyword>
<dbReference type="EMBL" id="MK072449">
    <property type="protein sequence ID" value="AYV85373.1"/>
    <property type="molecule type" value="Genomic_DNA"/>
</dbReference>
<dbReference type="InterPro" id="IPR016035">
    <property type="entry name" value="Acyl_Trfase/lysoPLipase"/>
</dbReference>
<evidence type="ECO:0000313" key="6">
    <source>
        <dbReference type="EMBL" id="AYV85373.1"/>
    </source>
</evidence>
<keyword evidence="4" id="KW-0472">Membrane</keyword>
<evidence type="ECO:0000256" key="3">
    <source>
        <dbReference type="SAM" id="MobiDB-lite"/>
    </source>
</evidence>
<name>A0A3G5AHM1_9VIRU</name>
<dbReference type="InterPro" id="IPR002641">
    <property type="entry name" value="PNPLA_dom"/>
</dbReference>
<keyword evidence="4" id="KW-0812">Transmembrane</keyword>
<dbReference type="Gene3D" id="3.40.1090.10">
    <property type="entry name" value="Cytosolic phospholipase A2 catalytic domain"/>
    <property type="match status" value="2"/>
</dbReference>
<accession>A0A3G5AHM1</accession>
<keyword evidence="1 2" id="KW-0443">Lipid metabolism</keyword>
<organism evidence="6">
    <name type="scientific">Satyrvirus sp</name>
    <dbReference type="NCBI Taxonomy" id="2487771"/>
    <lineage>
        <taxon>Viruses</taxon>
        <taxon>Varidnaviria</taxon>
        <taxon>Bamfordvirae</taxon>
        <taxon>Nucleocytoviricota</taxon>
        <taxon>Megaviricetes</taxon>
        <taxon>Imitervirales</taxon>
        <taxon>Mimiviridae</taxon>
        <taxon>Megamimivirinae</taxon>
    </lineage>
</organism>
<proteinExistence type="predicted"/>
<dbReference type="SUPFAM" id="SSF52151">
    <property type="entry name" value="FabD/lysophospholipase-like"/>
    <property type="match status" value="1"/>
</dbReference>
<feature type="active site" description="Nucleophile" evidence="2">
    <location>
        <position position="80"/>
    </location>
</feature>
<dbReference type="Pfam" id="PF01734">
    <property type="entry name" value="Patatin"/>
    <property type="match status" value="1"/>
</dbReference>
<dbReference type="PANTHER" id="PTHR46394:SF1">
    <property type="entry name" value="PNPLA DOMAIN-CONTAINING PROTEIN"/>
    <property type="match status" value="1"/>
</dbReference>
<sequence length="315" mass="36074">MDEQLDKQENNCLANDVANENEPDKATNNDKNTTEILPKYVNLVLSGGSTRGISHIGAIKKLVEEKLLDLKKIECIACVSAGALLGVLIVLGFSIDQIWNFVFNLDFKKLIKPELLFLLEKCGMESGDTIYNLYNEILAKTTGIKNITFKELFGITKIHFIIIASNLTDKKEVHYDYINTPDFSVSLAVRISISIPCLFAPVVIDNKTYIDGGLFNNYPINLFKDKIDKTVGILIRNKYNTRYKYLEEYFVAIMNLMIHNYFRKIEQKYKNNTVYVNQIPENLSIFDFNVDNKIKIKLYKCGVVGAEKFIKKMKF</sequence>
<feature type="active site" description="Proton acceptor" evidence="2">
    <location>
        <position position="211"/>
    </location>
</feature>
<evidence type="ECO:0000256" key="2">
    <source>
        <dbReference type="PROSITE-ProRule" id="PRU01161"/>
    </source>
</evidence>
<protein>
    <submittedName>
        <fullName evidence="6">Putative patatin-like phospholipase</fullName>
    </submittedName>
</protein>
<gene>
    <name evidence="6" type="ORF">Satyrvirus13_6</name>
</gene>
<dbReference type="PROSITE" id="PS51635">
    <property type="entry name" value="PNPLA"/>
    <property type="match status" value="1"/>
</dbReference>
<feature type="transmembrane region" description="Helical" evidence="4">
    <location>
        <begin position="75"/>
        <end position="95"/>
    </location>
</feature>
<dbReference type="InterPro" id="IPR052580">
    <property type="entry name" value="Lipid_Hydrolase"/>
</dbReference>
<evidence type="ECO:0000256" key="1">
    <source>
        <dbReference type="ARBA" id="ARBA00023098"/>
    </source>
</evidence>
<keyword evidence="4" id="KW-1133">Transmembrane helix</keyword>
<keyword evidence="2" id="KW-0442">Lipid degradation</keyword>
<feature type="short sequence motif" description="DGA/G" evidence="2">
    <location>
        <begin position="211"/>
        <end position="213"/>
    </location>
</feature>
<dbReference type="GO" id="GO:0016042">
    <property type="term" value="P:lipid catabolic process"/>
    <property type="evidence" value="ECO:0007669"/>
    <property type="project" value="UniProtKB-UniRule"/>
</dbReference>
<evidence type="ECO:0000259" key="5">
    <source>
        <dbReference type="PROSITE" id="PS51635"/>
    </source>
</evidence>
<evidence type="ECO:0000256" key="4">
    <source>
        <dbReference type="SAM" id="Phobius"/>
    </source>
</evidence>
<reference evidence="6" key="1">
    <citation type="submission" date="2018-10" db="EMBL/GenBank/DDBJ databases">
        <title>Hidden diversity of soil giant viruses.</title>
        <authorList>
            <person name="Schulz F."/>
            <person name="Alteio L."/>
            <person name="Goudeau D."/>
            <person name="Ryan E.M."/>
            <person name="Malmstrom R.R."/>
            <person name="Blanchard J."/>
            <person name="Woyke T."/>
        </authorList>
    </citation>
    <scope>NUCLEOTIDE SEQUENCE</scope>
    <source>
        <strain evidence="6">SAV1</strain>
    </source>
</reference>